<comment type="caution">
    <text evidence="10">The sequence shown here is derived from an EMBL/GenBank/DDBJ whole genome shotgun (WGS) entry which is preliminary data.</text>
</comment>
<dbReference type="InterPro" id="IPR043504">
    <property type="entry name" value="Peptidase_S1_PA_chymotrypsin"/>
</dbReference>
<keyword evidence="8" id="KW-0378">Hydrolase</keyword>
<organism evidence="10 11">
    <name type="scientific">Drosophila rubida</name>
    <dbReference type="NCBI Taxonomy" id="30044"/>
    <lineage>
        <taxon>Eukaryota</taxon>
        <taxon>Metazoa</taxon>
        <taxon>Ecdysozoa</taxon>
        <taxon>Arthropoda</taxon>
        <taxon>Hexapoda</taxon>
        <taxon>Insecta</taxon>
        <taxon>Pterygota</taxon>
        <taxon>Neoptera</taxon>
        <taxon>Endopterygota</taxon>
        <taxon>Diptera</taxon>
        <taxon>Brachycera</taxon>
        <taxon>Muscomorpha</taxon>
        <taxon>Ephydroidea</taxon>
        <taxon>Drosophilidae</taxon>
        <taxon>Drosophila</taxon>
    </lineage>
</organism>
<feature type="non-terminal residue" evidence="10">
    <location>
        <position position="235"/>
    </location>
</feature>
<evidence type="ECO:0000256" key="6">
    <source>
        <dbReference type="ARBA" id="ARBA00023180"/>
    </source>
</evidence>
<dbReference type="Pfam" id="PF00089">
    <property type="entry name" value="Trypsin"/>
    <property type="match status" value="1"/>
</dbReference>
<dbReference type="PROSITE" id="PS50240">
    <property type="entry name" value="TRYPSIN_DOM"/>
    <property type="match status" value="1"/>
</dbReference>
<dbReference type="GO" id="GO:0006508">
    <property type="term" value="P:proteolysis"/>
    <property type="evidence" value="ECO:0007669"/>
    <property type="project" value="UniProtKB-KW"/>
</dbReference>
<dbReference type="AlphaFoldDB" id="A0AAD4KB24"/>
<evidence type="ECO:0000256" key="1">
    <source>
        <dbReference type="ARBA" id="ARBA00022723"/>
    </source>
</evidence>
<keyword evidence="6" id="KW-0325">Glycoprotein</keyword>
<keyword evidence="5" id="KW-1015">Disulfide bond</keyword>
<keyword evidence="11" id="KW-1185">Reference proteome</keyword>
<comment type="similarity">
    <text evidence="7">Belongs to the peptidase S1 family. CLIP subfamily.</text>
</comment>
<dbReference type="InterPro" id="IPR018114">
    <property type="entry name" value="TRYPSIN_HIS"/>
</dbReference>
<dbReference type="InterPro" id="IPR033116">
    <property type="entry name" value="TRYPSIN_SER"/>
</dbReference>
<evidence type="ECO:0000313" key="11">
    <source>
        <dbReference type="Proteomes" id="UP001200034"/>
    </source>
</evidence>
<evidence type="ECO:0000256" key="5">
    <source>
        <dbReference type="ARBA" id="ARBA00023157"/>
    </source>
</evidence>
<evidence type="ECO:0000259" key="9">
    <source>
        <dbReference type="PROSITE" id="PS50240"/>
    </source>
</evidence>
<reference evidence="10" key="1">
    <citation type="journal article" date="2021" name="Mol. Ecol. Resour.">
        <title>Phylogenomic analyses of the genus Drosophila reveals genomic signals of climate adaptation.</title>
        <authorList>
            <person name="Li F."/>
            <person name="Rane R.V."/>
            <person name="Luria V."/>
            <person name="Xiong Z."/>
            <person name="Chen J."/>
            <person name="Li Z."/>
            <person name="Catullo R.A."/>
            <person name="Griffin P.C."/>
            <person name="Schiffer M."/>
            <person name="Pearce S."/>
            <person name="Lee S.F."/>
            <person name="McElroy K."/>
            <person name="Stocker A."/>
            <person name="Shirriffs J."/>
            <person name="Cockerell F."/>
            <person name="Coppin C."/>
            <person name="Sgro C.M."/>
            <person name="Karger A."/>
            <person name="Cain J.W."/>
            <person name="Weber J.A."/>
            <person name="Santpere G."/>
            <person name="Kirschner M.W."/>
            <person name="Hoffmann A.A."/>
            <person name="Oakeshott J.G."/>
            <person name="Zhang G."/>
        </authorList>
    </citation>
    <scope>NUCLEOTIDE SEQUENCE</scope>
    <source>
        <strain evidence="10">BGI-SZ-2011g</strain>
    </source>
</reference>
<evidence type="ECO:0000256" key="2">
    <source>
        <dbReference type="ARBA" id="ARBA00022729"/>
    </source>
</evidence>
<proteinExistence type="inferred from homology"/>
<dbReference type="InterPro" id="IPR009003">
    <property type="entry name" value="Peptidase_S1_PA"/>
</dbReference>
<dbReference type="PANTHER" id="PTHR24256">
    <property type="entry name" value="TRYPTASE-RELATED"/>
    <property type="match status" value="1"/>
</dbReference>
<dbReference type="GO" id="GO:0004252">
    <property type="term" value="F:serine-type endopeptidase activity"/>
    <property type="evidence" value="ECO:0007669"/>
    <property type="project" value="InterPro"/>
</dbReference>
<gene>
    <name evidence="10" type="ORF">KR093_008066</name>
</gene>
<accession>A0AAD4KB24</accession>
<dbReference type="Proteomes" id="UP001200034">
    <property type="component" value="Unassembled WGS sequence"/>
</dbReference>
<keyword evidence="2" id="KW-0732">Signal</keyword>
<feature type="non-terminal residue" evidence="10">
    <location>
        <position position="1"/>
    </location>
</feature>
<dbReference type="InterPro" id="IPR001254">
    <property type="entry name" value="Trypsin_dom"/>
</dbReference>
<dbReference type="InterPro" id="IPR051487">
    <property type="entry name" value="Ser/Thr_Proteases_Immune/Dev"/>
</dbReference>
<evidence type="ECO:0000256" key="3">
    <source>
        <dbReference type="ARBA" id="ARBA00022837"/>
    </source>
</evidence>
<dbReference type="InterPro" id="IPR001314">
    <property type="entry name" value="Peptidase_S1A"/>
</dbReference>
<keyword evidence="1" id="KW-0479">Metal-binding</keyword>
<dbReference type="Gene3D" id="2.40.10.10">
    <property type="entry name" value="Trypsin-like serine proteases"/>
    <property type="match status" value="2"/>
</dbReference>
<dbReference type="SMART" id="SM00020">
    <property type="entry name" value="Tryp_SPc"/>
    <property type="match status" value="1"/>
</dbReference>
<evidence type="ECO:0000256" key="7">
    <source>
        <dbReference type="ARBA" id="ARBA00024195"/>
    </source>
</evidence>
<dbReference type="PRINTS" id="PR00722">
    <property type="entry name" value="CHYMOTRYPSIN"/>
</dbReference>
<keyword evidence="8" id="KW-0645">Protease</keyword>
<dbReference type="CDD" id="cd00190">
    <property type="entry name" value="Tryp_SPc"/>
    <property type="match status" value="1"/>
</dbReference>
<keyword evidence="3" id="KW-0106">Calcium</keyword>
<keyword evidence="4" id="KW-0865">Zymogen</keyword>
<protein>
    <recommendedName>
        <fullName evidence="9">Peptidase S1 domain-containing protein</fullName>
    </recommendedName>
</protein>
<evidence type="ECO:0000256" key="8">
    <source>
        <dbReference type="RuleBase" id="RU363034"/>
    </source>
</evidence>
<dbReference type="PROSITE" id="PS00135">
    <property type="entry name" value="TRYPSIN_SER"/>
    <property type="match status" value="1"/>
</dbReference>
<feature type="domain" description="Peptidase S1" evidence="9">
    <location>
        <begin position="1"/>
        <end position="235"/>
    </location>
</feature>
<keyword evidence="8" id="KW-0720">Serine protease</keyword>
<sequence length="235" mass="25507">SAGEEYDNLCGGSLIHERWVLTAAHCVPRRDASQQLQQVRLGEWNTTSSPDCQLFKTDRVCAPPHIDLGIDRIIVHEQYGPTVNYANDIALLRLNQSVSFNDFVRPICLPVTSNSVEYAYAGYAMEIAGWGKTEQMRFDGSPVKMKAELTALSIASCKEIYANLINGQVCAGGDTPASTCRGDSGGPLMLLDDSPTGGSSSNYYATGIVSLGSASCITNGRPMVFTRVEHYISWI</sequence>
<dbReference type="FunFam" id="2.40.10.10:FF:000028">
    <property type="entry name" value="Serine protease easter"/>
    <property type="match status" value="1"/>
</dbReference>
<evidence type="ECO:0000256" key="4">
    <source>
        <dbReference type="ARBA" id="ARBA00023145"/>
    </source>
</evidence>
<dbReference type="PROSITE" id="PS00134">
    <property type="entry name" value="TRYPSIN_HIS"/>
    <property type="match status" value="1"/>
</dbReference>
<dbReference type="GO" id="GO:0046872">
    <property type="term" value="F:metal ion binding"/>
    <property type="evidence" value="ECO:0007669"/>
    <property type="project" value="UniProtKB-KW"/>
</dbReference>
<evidence type="ECO:0000313" key="10">
    <source>
        <dbReference type="EMBL" id="KAH8387585.1"/>
    </source>
</evidence>
<dbReference type="EMBL" id="JAJJHW010000095">
    <property type="protein sequence ID" value="KAH8387585.1"/>
    <property type="molecule type" value="Genomic_DNA"/>
</dbReference>
<name>A0AAD4KB24_9MUSC</name>
<dbReference type="SUPFAM" id="SSF50494">
    <property type="entry name" value="Trypsin-like serine proteases"/>
    <property type="match status" value="1"/>
</dbReference>